<comment type="function">
    <text evidence="8">Component of the Mediator complex, a coactivator involved in the regulated transcription of nearly all RNA polymerase II-dependent genes. Mediator functions as a bridge to convey information from gene-specific regulatory proteins to the basal RNA polymerase II transcription machinery. Mediator is recruited to promoters by direct interactions with regulatory proteins and serves as a scaffold for the assembly of a functional preinitiation complex with RNA polymerase II and the general transcription factors.</text>
</comment>
<keyword evidence="11" id="KW-1185">Reference proteome</keyword>
<dbReference type="EMBL" id="RSCD01000009">
    <property type="protein sequence ID" value="RSH90781.1"/>
    <property type="molecule type" value="Genomic_DNA"/>
</dbReference>
<gene>
    <name evidence="10" type="primary">SOH1</name>
    <name evidence="10" type="ORF">EHS25_009956</name>
</gene>
<evidence type="ECO:0000256" key="1">
    <source>
        <dbReference type="ARBA" id="ARBA00004123"/>
    </source>
</evidence>
<keyword evidence="6 8" id="KW-0804">Transcription</keyword>
<evidence type="ECO:0000256" key="2">
    <source>
        <dbReference type="ARBA" id="ARBA00006378"/>
    </source>
</evidence>
<sequence length="140" mass="16389">MQQLPSILPPPPLPDGTEAPPRPPDRQANLIRFQSELEFIQCLANPLYLRELSIQGYLSKPEFVNYLEYLQYWRDPEYVRFIVYPTCLVYLTLLLQPTFRDRLADPTFVAELARVASRHHETWRVEKPPDPDKVKAEASH</sequence>
<evidence type="ECO:0000256" key="9">
    <source>
        <dbReference type="SAM" id="MobiDB-lite"/>
    </source>
</evidence>
<organism evidence="10 11">
    <name type="scientific">Saitozyma podzolica</name>
    <dbReference type="NCBI Taxonomy" id="1890683"/>
    <lineage>
        <taxon>Eukaryota</taxon>
        <taxon>Fungi</taxon>
        <taxon>Dikarya</taxon>
        <taxon>Basidiomycota</taxon>
        <taxon>Agaricomycotina</taxon>
        <taxon>Tremellomycetes</taxon>
        <taxon>Tremellales</taxon>
        <taxon>Trimorphomycetaceae</taxon>
        <taxon>Saitozyma</taxon>
    </lineage>
</organism>
<dbReference type="Gene3D" id="1.10.10.1340">
    <property type="entry name" value="Mediator of RNA polymerase II, submodule Med31 (Soh1)"/>
    <property type="match status" value="1"/>
</dbReference>
<dbReference type="PANTHER" id="PTHR13186">
    <property type="entry name" value="MEDIATOR OF RNA POLYMERASE II TRANSCRIPTION SUBUNIT 31"/>
    <property type="match status" value="1"/>
</dbReference>
<dbReference type="Pfam" id="PF05669">
    <property type="entry name" value="Med31"/>
    <property type="match status" value="1"/>
</dbReference>
<accession>A0A427YI71</accession>
<evidence type="ECO:0000256" key="3">
    <source>
        <dbReference type="ARBA" id="ARBA00019660"/>
    </source>
</evidence>
<evidence type="ECO:0000313" key="10">
    <source>
        <dbReference type="EMBL" id="RSH90781.1"/>
    </source>
</evidence>
<dbReference type="STRING" id="1890683.A0A427YI71"/>
<evidence type="ECO:0000256" key="5">
    <source>
        <dbReference type="ARBA" id="ARBA00023159"/>
    </source>
</evidence>
<comment type="subcellular location">
    <subcellularLocation>
        <location evidence="1 8">Nucleus</location>
    </subcellularLocation>
</comment>
<evidence type="ECO:0000256" key="4">
    <source>
        <dbReference type="ARBA" id="ARBA00023015"/>
    </source>
</evidence>
<comment type="caution">
    <text evidence="10">The sequence shown here is derived from an EMBL/GenBank/DDBJ whole genome shotgun (WGS) entry which is preliminary data.</text>
</comment>
<dbReference type="GO" id="GO:0016592">
    <property type="term" value="C:mediator complex"/>
    <property type="evidence" value="ECO:0007669"/>
    <property type="project" value="InterPro"/>
</dbReference>
<dbReference type="InterPro" id="IPR038089">
    <property type="entry name" value="Med31_sf"/>
</dbReference>
<keyword evidence="5 8" id="KW-0010">Activator</keyword>
<feature type="region of interest" description="Disordered" evidence="9">
    <location>
        <begin position="1"/>
        <end position="25"/>
    </location>
</feature>
<evidence type="ECO:0000256" key="6">
    <source>
        <dbReference type="ARBA" id="ARBA00023163"/>
    </source>
</evidence>
<dbReference type="AlphaFoldDB" id="A0A427YI71"/>
<comment type="similarity">
    <text evidence="2 8">Belongs to the Mediator complex subunit 31 family.</text>
</comment>
<proteinExistence type="inferred from homology"/>
<protein>
    <recommendedName>
        <fullName evidence="3 8">Mediator of RNA polymerase II transcription subunit 31</fullName>
    </recommendedName>
</protein>
<reference evidence="10 11" key="1">
    <citation type="submission" date="2018-11" db="EMBL/GenBank/DDBJ databases">
        <title>Genome sequence of Saitozyma podzolica DSM 27192.</title>
        <authorList>
            <person name="Aliyu H."/>
            <person name="Gorte O."/>
            <person name="Ochsenreither K."/>
        </authorList>
    </citation>
    <scope>NUCLEOTIDE SEQUENCE [LARGE SCALE GENOMIC DNA]</scope>
    <source>
        <strain evidence="10 11">DSM 27192</strain>
    </source>
</reference>
<dbReference type="GO" id="GO:0003712">
    <property type="term" value="F:transcription coregulator activity"/>
    <property type="evidence" value="ECO:0007669"/>
    <property type="project" value="InterPro"/>
</dbReference>
<dbReference type="Proteomes" id="UP000279259">
    <property type="component" value="Unassembled WGS sequence"/>
</dbReference>
<comment type="subunit">
    <text evidence="8">Component of the Mediator complex.</text>
</comment>
<evidence type="ECO:0000256" key="7">
    <source>
        <dbReference type="ARBA" id="ARBA00023242"/>
    </source>
</evidence>
<dbReference type="InterPro" id="IPR008831">
    <property type="entry name" value="Mediator_Med31"/>
</dbReference>
<dbReference type="OrthoDB" id="10257739at2759"/>
<keyword evidence="7 8" id="KW-0539">Nucleus</keyword>
<evidence type="ECO:0000256" key="8">
    <source>
        <dbReference type="RuleBase" id="RU364129"/>
    </source>
</evidence>
<name>A0A427YI71_9TREE</name>
<dbReference type="GO" id="GO:0006355">
    <property type="term" value="P:regulation of DNA-templated transcription"/>
    <property type="evidence" value="ECO:0007669"/>
    <property type="project" value="InterPro"/>
</dbReference>
<evidence type="ECO:0000313" key="11">
    <source>
        <dbReference type="Proteomes" id="UP000279259"/>
    </source>
</evidence>
<keyword evidence="4 8" id="KW-0805">Transcription regulation</keyword>